<comment type="caution">
    <text evidence="1">The sequence shown here is derived from an EMBL/GenBank/DDBJ whole genome shotgun (WGS) entry which is preliminary data.</text>
</comment>
<evidence type="ECO:0000313" key="2">
    <source>
        <dbReference type="Proteomes" id="UP000525389"/>
    </source>
</evidence>
<gene>
    <name evidence="1" type="ORF">HNQ09_000145</name>
</gene>
<reference evidence="1 2" key="1">
    <citation type="submission" date="2020-08" db="EMBL/GenBank/DDBJ databases">
        <title>Genomic Encyclopedia of Type Strains, Phase IV (KMG-IV): sequencing the most valuable type-strain genomes for metagenomic binning, comparative biology and taxonomic classification.</title>
        <authorList>
            <person name="Goeker M."/>
        </authorList>
    </citation>
    <scope>NUCLEOTIDE SEQUENCE [LARGE SCALE GENOMIC DNA]</scope>
    <source>
        <strain evidence="1 2">DSM 101791</strain>
    </source>
</reference>
<evidence type="ECO:0000313" key="1">
    <source>
        <dbReference type="EMBL" id="MBB5232728.1"/>
    </source>
</evidence>
<dbReference type="EMBL" id="JACHFN010000001">
    <property type="protein sequence ID" value="MBB5232728.1"/>
    <property type="molecule type" value="Genomic_DNA"/>
</dbReference>
<organism evidence="1 2">
    <name type="scientific">Deinococcus budaensis</name>
    <dbReference type="NCBI Taxonomy" id="1665626"/>
    <lineage>
        <taxon>Bacteria</taxon>
        <taxon>Thermotogati</taxon>
        <taxon>Deinococcota</taxon>
        <taxon>Deinococci</taxon>
        <taxon>Deinococcales</taxon>
        <taxon>Deinococcaceae</taxon>
        <taxon>Deinococcus</taxon>
    </lineage>
</organism>
<keyword evidence="2" id="KW-1185">Reference proteome</keyword>
<sequence length="190" mass="21007">MRDGQLHRLIRVPPPEARIRGAELLRDYRTQFDFLPSGTWLAGRRIQGKSVGLFGVHLAPTSAPAQREAAAQLYLQSLGELLPPPPWTIWTVRDREQNLLAVAPGWWHLDTPLLLETALAPDVVDPRSQATLRLALISQRLDFYALDPQRPWPSSDAPALAFALARPGGLDFRALRATGFELLALPDVGG</sequence>
<proteinExistence type="predicted"/>
<dbReference type="Proteomes" id="UP000525389">
    <property type="component" value="Unassembled WGS sequence"/>
</dbReference>
<dbReference type="AlphaFoldDB" id="A0A7W8LNH4"/>
<accession>A0A7W8LNH4</accession>
<name>A0A7W8LNH4_9DEIO</name>
<protein>
    <submittedName>
        <fullName evidence="1">Uncharacterized protein</fullName>
    </submittedName>
</protein>